<feature type="transmembrane region" description="Helical" evidence="8">
    <location>
        <begin position="353"/>
        <end position="372"/>
    </location>
</feature>
<proteinExistence type="predicted"/>
<evidence type="ECO:0000256" key="3">
    <source>
        <dbReference type="ARBA" id="ARBA00022475"/>
    </source>
</evidence>
<dbReference type="RefSeq" id="WP_153572251.1">
    <property type="nucleotide sequence ID" value="NZ_CP045725.1"/>
</dbReference>
<feature type="transmembrane region" description="Helical" evidence="8">
    <location>
        <begin position="81"/>
        <end position="103"/>
    </location>
</feature>
<dbReference type="GO" id="GO:0005886">
    <property type="term" value="C:plasma membrane"/>
    <property type="evidence" value="ECO:0007669"/>
    <property type="project" value="UniProtKB-SubCell"/>
</dbReference>
<dbReference type="AlphaFoldDB" id="A0A5Q2FBE3"/>
<gene>
    <name evidence="9" type="ORF">Rai3103_08610</name>
</gene>
<feature type="transmembrane region" description="Helical" evidence="8">
    <location>
        <begin position="192"/>
        <end position="213"/>
    </location>
</feature>
<dbReference type="KEGG" id="rain:Rai3103_08610"/>
<evidence type="ECO:0000256" key="2">
    <source>
        <dbReference type="ARBA" id="ARBA00022448"/>
    </source>
</evidence>
<keyword evidence="4 8" id="KW-0812">Transmembrane</keyword>
<feature type="transmembrane region" description="Helical" evidence="8">
    <location>
        <begin position="265"/>
        <end position="287"/>
    </location>
</feature>
<name>A0A5Q2FBE3_9ACTN</name>
<dbReference type="EMBL" id="CP045725">
    <property type="protein sequence ID" value="QGF23721.1"/>
    <property type="molecule type" value="Genomic_DNA"/>
</dbReference>
<evidence type="ECO:0000256" key="5">
    <source>
        <dbReference type="ARBA" id="ARBA00022989"/>
    </source>
</evidence>
<dbReference type="Pfam" id="PF00375">
    <property type="entry name" value="SDF"/>
    <property type="match status" value="1"/>
</dbReference>
<dbReference type="GO" id="GO:0015293">
    <property type="term" value="F:symporter activity"/>
    <property type="evidence" value="ECO:0007669"/>
    <property type="project" value="UniProtKB-KW"/>
</dbReference>
<evidence type="ECO:0000256" key="4">
    <source>
        <dbReference type="ARBA" id="ARBA00022692"/>
    </source>
</evidence>
<organism evidence="9 10">
    <name type="scientific">Raineyella fluvialis</name>
    <dbReference type="NCBI Taxonomy" id="2662261"/>
    <lineage>
        <taxon>Bacteria</taxon>
        <taxon>Bacillati</taxon>
        <taxon>Actinomycetota</taxon>
        <taxon>Actinomycetes</taxon>
        <taxon>Propionibacteriales</taxon>
        <taxon>Propionibacteriaceae</taxon>
        <taxon>Raineyella</taxon>
    </lineage>
</organism>
<dbReference type="InterPro" id="IPR001991">
    <property type="entry name" value="Na-dicarboxylate_symporter"/>
</dbReference>
<accession>A0A5Q2FBE3</accession>
<evidence type="ECO:0000256" key="7">
    <source>
        <dbReference type="SAM" id="MobiDB-lite"/>
    </source>
</evidence>
<keyword evidence="6 8" id="KW-0472">Membrane</keyword>
<dbReference type="GO" id="GO:0006835">
    <property type="term" value="P:dicarboxylic acid transport"/>
    <property type="evidence" value="ECO:0007669"/>
    <property type="project" value="TreeGrafter"/>
</dbReference>
<dbReference type="PANTHER" id="PTHR42865">
    <property type="entry name" value="PROTON/GLUTAMATE-ASPARTATE SYMPORTER"/>
    <property type="match status" value="1"/>
</dbReference>
<feature type="compositionally biased region" description="Polar residues" evidence="7">
    <location>
        <begin position="1"/>
        <end position="11"/>
    </location>
</feature>
<feature type="transmembrane region" description="Helical" evidence="8">
    <location>
        <begin position="234"/>
        <end position="259"/>
    </location>
</feature>
<keyword evidence="10" id="KW-1185">Reference proteome</keyword>
<feature type="transmembrane region" description="Helical" evidence="8">
    <location>
        <begin position="40"/>
        <end position="61"/>
    </location>
</feature>
<keyword evidence="3" id="KW-1003">Cell membrane</keyword>
<comment type="subcellular location">
    <subcellularLocation>
        <location evidence="1">Cell membrane</location>
        <topology evidence="1">Multi-pass membrane protein</topology>
    </subcellularLocation>
</comment>
<evidence type="ECO:0000313" key="9">
    <source>
        <dbReference type="EMBL" id="QGF23721.1"/>
    </source>
</evidence>
<sequence length="468" mass="48412">MSTTDLHSSPSHPTPDPAAQGSGSTPAGPRKQRFHLSFSTQVLIGLALGIVLGLIAVRLGPAGHAADGTVVPNWLTATLRMIGSIFVTLLKAVVPPLIFLAIVSSIAHLREVANATRLAVQTLIWFAITALIAVVIGMGIGIFTAPGTRTSVAASAAKASSTQGTWLDFLNGLVPQNFLGLEISTHGSSTSLSFNALQILVIAIVVGAAVLRAGAKAEPFLAVVNSAFKVVQRVLWWIIRLAPIGTVGLLGNAVASYGWGAVGSLGVFVLDVIVGCLVVGFVVYPVLLRTHGLSVGAFFRGVWPATQLGFVSRSSLGTMPVTREVTVKNLGVPSSYASFAVPLASTTKMDGCAAIYPALASIFVANFFHVQLNLADYLLIALVAVLGSAATAGMTGATVMLTLTLSTLGLPLEGVGLLMAIDPIIDMVRTALNVTGQALVPVIVAKREGILDRTVYDAPKEELALATA</sequence>
<evidence type="ECO:0000313" key="10">
    <source>
        <dbReference type="Proteomes" id="UP000386847"/>
    </source>
</evidence>
<evidence type="ECO:0000256" key="8">
    <source>
        <dbReference type="SAM" id="Phobius"/>
    </source>
</evidence>
<dbReference type="InterPro" id="IPR036458">
    <property type="entry name" value="Na:dicarbo_symporter_sf"/>
</dbReference>
<dbReference type="PRINTS" id="PR00173">
    <property type="entry name" value="EDTRNSPORT"/>
</dbReference>
<evidence type="ECO:0000256" key="1">
    <source>
        <dbReference type="ARBA" id="ARBA00004651"/>
    </source>
</evidence>
<reference evidence="9 10" key="1">
    <citation type="submission" date="2019-10" db="EMBL/GenBank/DDBJ databases">
        <title>Genomic analysis of Raineyella sp. CBA3103.</title>
        <authorList>
            <person name="Roh S.W."/>
        </authorList>
    </citation>
    <scope>NUCLEOTIDE SEQUENCE [LARGE SCALE GENOMIC DNA]</scope>
    <source>
        <strain evidence="9 10">CBA3103</strain>
    </source>
</reference>
<feature type="region of interest" description="Disordered" evidence="7">
    <location>
        <begin position="1"/>
        <end position="30"/>
    </location>
</feature>
<feature type="transmembrane region" description="Helical" evidence="8">
    <location>
        <begin position="123"/>
        <end position="145"/>
    </location>
</feature>
<evidence type="ECO:0000256" key="6">
    <source>
        <dbReference type="ARBA" id="ARBA00023136"/>
    </source>
</evidence>
<keyword evidence="5 8" id="KW-1133">Transmembrane helix</keyword>
<dbReference type="Gene3D" id="1.10.3860.10">
    <property type="entry name" value="Sodium:dicarboxylate symporter"/>
    <property type="match status" value="1"/>
</dbReference>
<dbReference type="PANTHER" id="PTHR42865:SF7">
    <property type="entry name" value="PROTON_GLUTAMATE-ASPARTATE SYMPORTER"/>
    <property type="match status" value="1"/>
</dbReference>
<keyword evidence="2" id="KW-0813">Transport</keyword>
<dbReference type="SUPFAM" id="SSF118215">
    <property type="entry name" value="Proton glutamate symport protein"/>
    <property type="match status" value="1"/>
</dbReference>
<dbReference type="Proteomes" id="UP000386847">
    <property type="component" value="Chromosome"/>
</dbReference>
<protein>
    <submittedName>
        <fullName evidence="9">Cation:dicarboxylase symporter family transporter</fullName>
    </submittedName>
</protein>
<feature type="transmembrane region" description="Helical" evidence="8">
    <location>
        <begin position="378"/>
        <end position="403"/>
    </location>
</feature>